<dbReference type="PANTHER" id="PTHR10196">
    <property type="entry name" value="SUGAR KINASE"/>
    <property type="match status" value="1"/>
</dbReference>
<evidence type="ECO:0000256" key="3">
    <source>
        <dbReference type="ARBA" id="ARBA00022777"/>
    </source>
</evidence>
<comment type="similarity">
    <text evidence="1">Belongs to the FGGY kinase family.</text>
</comment>
<dbReference type="InterPro" id="IPR018484">
    <property type="entry name" value="FGGY_N"/>
</dbReference>
<keyword evidence="3 6" id="KW-0418">Kinase</keyword>
<dbReference type="CDD" id="cd07772">
    <property type="entry name" value="ASKHA_NBD_FGGY_NaCK-like"/>
    <property type="match status" value="1"/>
</dbReference>
<gene>
    <name evidence="6" type="ORF">EZ437_09380</name>
</gene>
<dbReference type="OrthoDB" id="9786272at2"/>
<evidence type="ECO:0000256" key="1">
    <source>
        <dbReference type="ARBA" id="ARBA00009156"/>
    </source>
</evidence>
<evidence type="ECO:0000256" key="2">
    <source>
        <dbReference type="ARBA" id="ARBA00022679"/>
    </source>
</evidence>
<dbReference type="InterPro" id="IPR043129">
    <property type="entry name" value="ATPase_NBD"/>
</dbReference>
<organism evidence="6 7">
    <name type="scientific">Pedobacter psychroterrae</name>
    <dbReference type="NCBI Taxonomy" id="2530453"/>
    <lineage>
        <taxon>Bacteria</taxon>
        <taxon>Pseudomonadati</taxon>
        <taxon>Bacteroidota</taxon>
        <taxon>Sphingobacteriia</taxon>
        <taxon>Sphingobacteriales</taxon>
        <taxon>Sphingobacteriaceae</taxon>
        <taxon>Pedobacter</taxon>
    </lineage>
</organism>
<feature type="domain" description="Carbohydrate kinase FGGY N-terminal" evidence="4">
    <location>
        <begin position="7"/>
        <end position="197"/>
    </location>
</feature>
<dbReference type="Pfam" id="PF21546">
    <property type="entry name" value="FGGY_C_2"/>
    <property type="match status" value="1"/>
</dbReference>
<comment type="caution">
    <text evidence="6">The sequence shown here is derived from an EMBL/GenBank/DDBJ whole genome shotgun (WGS) entry which is preliminary data.</text>
</comment>
<reference evidence="6 7" key="1">
    <citation type="submission" date="2019-02" db="EMBL/GenBank/DDBJ databases">
        <title>Pedobacter sp. RP-1-14 sp. nov., isolated from Arctic soil.</title>
        <authorList>
            <person name="Dahal R.H."/>
        </authorList>
    </citation>
    <scope>NUCLEOTIDE SEQUENCE [LARGE SCALE GENOMIC DNA]</scope>
    <source>
        <strain evidence="6 7">RP-1-14</strain>
    </source>
</reference>
<feature type="domain" description="Carbohydrate kinase FGGY C-terminal" evidence="5">
    <location>
        <begin position="247"/>
        <end position="438"/>
    </location>
</feature>
<dbReference type="RefSeq" id="WP_131595618.1">
    <property type="nucleotide sequence ID" value="NZ_SJSL01000002.1"/>
</dbReference>
<dbReference type="Proteomes" id="UP000293347">
    <property type="component" value="Unassembled WGS sequence"/>
</dbReference>
<dbReference type="GO" id="GO:0004856">
    <property type="term" value="F:D-xylulokinase activity"/>
    <property type="evidence" value="ECO:0007669"/>
    <property type="project" value="TreeGrafter"/>
</dbReference>
<proteinExistence type="inferred from homology"/>
<evidence type="ECO:0000259" key="4">
    <source>
        <dbReference type="Pfam" id="PF00370"/>
    </source>
</evidence>
<evidence type="ECO:0000313" key="6">
    <source>
        <dbReference type="EMBL" id="TCD00974.1"/>
    </source>
</evidence>
<keyword evidence="2" id="KW-0808">Transferase</keyword>
<dbReference type="AlphaFoldDB" id="A0A4R0NP78"/>
<name>A0A4R0NP78_9SPHI</name>
<dbReference type="Pfam" id="PF00370">
    <property type="entry name" value="FGGY_N"/>
    <property type="match status" value="1"/>
</dbReference>
<sequence length="463" mass="52631">MSKIPVIAIFDVGKTNKKLFLFDENYKIVFEKSARFIETVDEDGDTCENLESLRLSVFDSLREVFKLPQYDIKAINFSTYGASFVYIGEDGAPVAPLYNYLKDYPEELKRQFYDTYGGEAQFSKRTASPVLGSLNSGMQLYRIKYEKPELYSKIKYALHLPQYLNYLITGEVHTDITSIGCHTNLWDFENNDYHPWVKAEGIFDKLAPIIASDSVVPAAFPGNNYGVGVGLHDSSAALIPYLSNFHEPFILISTGTWCISLNPFNHEPLTDEELQHDCLCYMQYKGKPVKASRLFAGFEHEQQVKRIAAHFDKNTVSYRNMEFDPAIGHQLYAAEERKEADWASNQMKESAFAARNLDAFESDVHAYHQLIFDLVTQQYESTMLVAKGTAVRRIFVDGGFSKNSIYMNLLAMFFSDMEIFAASMAQATAVGTALAIHNHWNTKALPNDIIELKYYSITHNTEL</sequence>
<keyword evidence="7" id="KW-1185">Reference proteome</keyword>
<evidence type="ECO:0000313" key="7">
    <source>
        <dbReference type="Proteomes" id="UP000293347"/>
    </source>
</evidence>
<dbReference type="EMBL" id="SJSL01000002">
    <property type="protein sequence ID" value="TCD00974.1"/>
    <property type="molecule type" value="Genomic_DNA"/>
</dbReference>
<dbReference type="PANTHER" id="PTHR10196:SF57">
    <property type="entry name" value="XYLULOSE KINASE"/>
    <property type="match status" value="1"/>
</dbReference>
<evidence type="ECO:0000259" key="5">
    <source>
        <dbReference type="Pfam" id="PF21546"/>
    </source>
</evidence>
<dbReference type="InterPro" id="IPR049382">
    <property type="entry name" value="FGGY_C_2"/>
</dbReference>
<dbReference type="GO" id="GO:0005997">
    <property type="term" value="P:xylulose metabolic process"/>
    <property type="evidence" value="ECO:0007669"/>
    <property type="project" value="TreeGrafter"/>
</dbReference>
<protein>
    <submittedName>
        <fullName evidence="6">Carbohydrate kinase</fullName>
    </submittedName>
</protein>
<dbReference type="Gene3D" id="3.30.420.40">
    <property type="match status" value="2"/>
</dbReference>
<dbReference type="SUPFAM" id="SSF53067">
    <property type="entry name" value="Actin-like ATPase domain"/>
    <property type="match status" value="1"/>
</dbReference>
<accession>A0A4R0NP78</accession>
<dbReference type="GO" id="GO:0005829">
    <property type="term" value="C:cytosol"/>
    <property type="evidence" value="ECO:0007669"/>
    <property type="project" value="TreeGrafter"/>
</dbReference>